<reference evidence="2 3" key="1">
    <citation type="submission" date="2019-03" db="EMBL/GenBank/DDBJ databases">
        <title>First draft genome of Liparis tanakae, snailfish: a comprehensive survey of snailfish specific genes.</title>
        <authorList>
            <person name="Kim W."/>
            <person name="Song I."/>
            <person name="Jeong J.-H."/>
            <person name="Kim D."/>
            <person name="Kim S."/>
            <person name="Ryu S."/>
            <person name="Song J.Y."/>
            <person name="Lee S.K."/>
        </authorList>
    </citation>
    <scope>NUCLEOTIDE SEQUENCE [LARGE SCALE GENOMIC DNA]</scope>
    <source>
        <tissue evidence="2">Muscle</tissue>
    </source>
</reference>
<keyword evidence="3" id="KW-1185">Reference proteome</keyword>
<organism evidence="2 3">
    <name type="scientific">Liparis tanakae</name>
    <name type="common">Tanaka's snailfish</name>
    <dbReference type="NCBI Taxonomy" id="230148"/>
    <lineage>
        <taxon>Eukaryota</taxon>
        <taxon>Metazoa</taxon>
        <taxon>Chordata</taxon>
        <taxon>Craniata</taxon>
        <taxon>Vertebrata</taxon>
        <taxon>Euteleostomi</taxon>
        <taxon>Actinopterygii</taxon>
        <taxon>Neopterygii</taxon>
        <taxon>Teleostei</taxon>
        <taxon>Neoteleostei</taxon>
        <taxon>Acanthomorphata</taxon>
        <taxon>Eupercaria</taxon>
        <taxon>Perciformes</taxon>
        <taxon>Cottioidei</taxon>
        <taxon>Cottales</taxon>
        <taxon>Liparidae</taxon>
        <taxon>Liparis</taxon>
    </lineage>
</organism>
<keyword evidence="1" id="KW-1133">Transmembrane helix</keyword>
<evidence type="ECO:0000256" key="1">
    <source>
        <dbReference type="SAM" id="Phobius"/>
    </source>
</evidence>
<dbReference type="Proteomes" id="UP000314294">
    <property type="component" value="Unassembled WGS sequence"/>
</dbReference>
<name>A0A4Z2ICN4_9TELE</name>
<feature type="transmembrane region" description="Helical" evidence="1">
    <location>
        <begin position="120"/>
        <end position="140"/>
    </location>
</feature>
<proteinExistence type="predicted"/>
<accession>A0A4Z2ICN4</accession>
<dbReference type="AlphaFoldDB" id="A0A4Z2ICN4"/>
<evidence type="ECO:0000313" key="3">
    <source>
        <dbReference type="Proteomes" id="UP000314294"/>
    </source>
</evidence>
<comment type="caution">
    <text evidence="2">The sequence shown here is derived from an EMBL/GenBank/DDBJ whole genome shotgun (WGS) entry which is preliminary data.</text>
</comment>
<protein>
    <submittedName>
        <fullName evidence="2">Uncharacterized protein</fullName>
    </submittedName>
</protein>
<gene>
    <name evidence="2" type="ORF">EYF80_014293</name>
</gene>
<keyword evidence="1" id="KW-0812">Transmembrane</keyword>
<dbReference type="EMBL" id="SRLO01000103">
    <property type="protein sequence ID" value="TNN75481.1"/>
    <property type="molecule type" value="Genomic_DNA"/>
</dbReference>
<evidence type="ECO:0000313" key="2">
    <source>
        <dbReference type="EMBL" id="TNN75481.1"/>
    </source>
</evidence>
<sequence length="206" mass="23074">MRFSTTWWKLVEQQDTAAWQQTFHSTDLDAHLETDSTHCNVYISPRLRCSVSLRLDGLRSRGGARYLSLPVASDDVMKYAGLGSKFSHSTHSGLQQSFSALPAVLCQLVILWNSSNVRNFIIRSLLTGYPFIIVFILLGCQITDLGSSESISSLVRFTSANLTIPSSIGFRRLDTSLRLVSWRTTWVKYFSRLICSFTAYGTSGIT</sequence>
<keyword evidence="1" id="KW-0472">Membrane</keyword>